<dbReference type="SUPFAM" id="SSF50475">
    <property type="entry name" value="FMN-binding split barrel"/>
    <property type="match status" value="1"/>
</dbReference>
<gene>
    <name evidence="1" type="ORF">AArcMg_2647</name>
</gene>
<evidence type="ECO:0000313" key="1">
    <source>
        <dbReference type="EMBL" id="AXR82637.1"/>
    </source>
</evidence>
<sequence>MIRVVGRSMQGLRWVSLPPDERNEFLGDGGIGVLSFGTDTDDPPRSIPISYGYADETEQFYFRLSFPPETSKADVIENPVSFVVFGNEDGQWKSVVATGRLQELSSLPSESAAVQRMWAVSIPTVEIFDQPREDISFHDFRLETESITGRQEST</sequence>
<organism evidence="1 2">
    <name type="scientific">Natrarchaeobaculum sulfurireducens</name>
    <dbReference type="NCBI Taxonomy" id="2044521"/>
    <lineage>
        <taxon>Archaea</taxon>
        <taxon>Methanobacteriati</taxon>
        <taxon>Methanobacteriota</taxon>
        <taxon>Stenosarchaea group</taxon>
        <taxon>Halobacteria</taxon>
        <taxon>Halobacteriales</taxon>
        <taxon>Natrialbaceae</taxon>
        <taxon>Natrarchaeobaculum</taxon>
    </lineage>
</organism>
<proteinExistence type="predicted"/>
<dbReference type="AlphaFoldDB" id="A0A346PSZ2"/>
<evidence type="ECO:0000313" key="2">
    <source>
        <dbReference type="Proteomes" id="UP000258613"/>
    </source>
</evidence>
<dbReference type="Proteomes" id="UP000258613">
    <property type="component" value="Chromosome"/>
</dbReference>
<dbReference type="InterPro" id="IPR024747">
    <property type="entry name" value="Pyridox_Oxase-rel"/>
</dbReference>
<protein>
    <submittedName>
        <fullName evidence="1">Uncharacterized protein</fullName>
    </submittedName>
</protein>
<dbReference type="KEGG" id="nag:AArcMg_2647"/>
<reference evidence="2" key="1">
    <citation type="submission" date="2018-02" db="EMBL/GenBank/DDBJ databases">
        <title>Phenotypic and genomic properties of facultatively anaerobic sulfur-reducing natronoarchaea from hypersaline soda lakes.</title>
        <authorList>
            <person name="Sorokin D.Y."/>
            <person name="Kublanov I.V."/>
            <person name="Roman P."/>
            <person name="Sinninghe Damste J.S."/>
            <person name="Golyshin P.N."/>
            <person name="Rojo D."/>
            <person name="Ciordia S."/>
            <person name="Mena M.D.C."/>
            <person name="Ferrer M."/>
            <person name="Messina E."/>
            <person name="Smedile F."/>
            <person name="La Spada G."/>
            <person name="La Cono V."/>
            <person name="Yakimov M.M."/>
        </authorList>
    </citation>
    <scope>NUCLEOTIDE SEQUENCE [LARGE SCALE GENOMIC DNA]</scope>
    <source>
        <strain evidence="2">AArc-Mg</strain>
    </source>
</reference>
<dbReference type="Gene3D" id="2.30.110.10">
    <property type="entry name" value="Electron Transport, Fmn-binding Protein, Chain A"/>
    <property type="match status" value="1"/>
</dbReference>
<dbReference type="EMBL" id="CP027033">
    <property type="protein sequence ID" value="AXR82637.1"/>
    <property type="molecule type" value="Genomic_DNA"/>
</dbReference>
<dbReference type="InterPro" id="IPR012349">
    <property type="entry name" value="Split_barrel_FMN-bd"/>
</dbReference>
<accession>A0A346PSZ2</accession>
<dbReference type="Pfam" id="PF12900">
    <property type="entry name" value="Pyridox_ox_2"/>
    <property type="match status" value="1"/>
</dbReference>
<name>A0A346PSZ2_9EURY</name>
<keyword evidence="2" id="KW-1185">Reference proteome</keyword>